<proteinExistence type="predicted"/>
<gene>
    <name evidence="2" type="ORF">F3087_18910</name>
</gene>
<accession>A0A5N0EE69</accession>
<protein>
    <recommendedName>
        <fullName evidence="1">Phospholipid/glycerol acyltransferase domain-containing protein</fullName>
    </recommendedName>
</protein>
<reference evidence="2 3" key="1">
    <citation type="submission" date="2019-09" db="EMBL/GenBank/DDBJ databases">
        <authorList>
            <person name="Wang X."/>
        </authorList>
    </citation>
    <scope>NUCLEOTIDE SEQUENCE [LARGE SCALE GENOMIC DNA]</scope>
    <source>
        <strain evidence="2 3">CICC 11023</strain>
    </source>
</reference>
<sequence length="238" mass="25687">MKTAEVHPLSAVIAKAVCSNIFSRLAIEVDGAQVGGDKPLILVANHVTAFDGWIAVVVSRYYLHGRWVVTAHERVLAAAPILSRAGFVSIGGTALAVFASFRKLSDRMSKGELDNVWVFPAGAHQISFVESVEIAGGLRHLARMSPEALIVPVGIQYYNFRKLRPAVAVHVGNPLGNGRQLGSVKDIEFSHVISESIANEISAARTLAHRTSSEIPSTFESLLRLGSWRTKKTTQIPG</sequence>
<dbReference type="Proteomes" id="UP000323876">
    <property type="component" value="Unassembled WGS sequence"/>
</dbReference>
<organism evidence="2 3">
    <name type="scientific">Nocardia colli</name>
    <dbReference type="NCBI Taxonomy" id="2545717"/>
    <lineage>
        <taxon>Bacteria</taxon>
        <taxon>Bacillati</taxon>
        <taxon>Actinomycetota</taxon>
        <taxon>Actinomycetes</taxon>
        <taxon>Mycobacteriales</taxon>
        <taxon>Nocardiaceae</taxon>
        <taxon>Nocardia</taxon>
    </lineage>
</organism>
<dbReference type="GO" id="GO:0016746">
    <property type="term" value="F:acyltransferase activity"/>
    <property type="evidence" value="ECO:0007669"/>
    <property type="project" value="InterPro"/>
</dbReference>
<dbReference type="SMART" id="SM00563">
    <property type="entry name" value="PlsC"/>
    <property type="match status" value="1"/>
</dbReference>
<name>A0A5N0EE69_9NOCA</name>
<dbReference type="AlphaFoldDB" id="A0A5N0EE69"/>
<dbReference type="OrthoDB" id="152799at2"/>
<keyword evidence="3" id="KW-1185">Reference proteome</keyword>
<feature type="domain" description="Phospholipid/glycerol acyltransferase" evidence="1">
    <location>
        <begin position="40"/>
        <end position="158"/>
    </location>
</feature>
<evidence type="ECO:0000259" key="1">
    <source>
        <dbReference type="SMART" id="SM00563"/>
    </source>
</evidence>
<dbReference type="InterPro" id="IPR002123">
    <property type="entry name" value="Plipid/glycerol_acylTrfase"/>
</dbReference>
<dbReference type="SUPFAM" id="SSF69593">
    <property type="entry name" value="Glycerol-3-phosphate (1)-acyltransferase"/>
    <property type="match status" value="1"/>
</dbReference>
<comment type="caution">
    <text evidence="2">The sequence shown here is derived from an EMBL/GenBank/DDBJ whole genome shotgun (WGS) entry which is preliminary data.</text>
</comment>
<evidence type="ECO:0000313" key="2">
    <source>
        <dbReference type="EMBL" id="KAA8887718.1"/>
    </source>
</evidence>
<evidence type="ECO:0000313" key="3">
    <source>
        <dbReference type="Proteomes" id="UP000323876"/>
    </source>
</evidence>
<dbReference type="RefSeq" id="WP_150403288.1">
    <property type="nucleotide sequence ID" value="NZ_VXLC01000006.1"/>
</dbReference>
<dbReference type="Pfam" id="PF01553">
    <property type="entry name" value="Acyltransferase"/>
    <property type="match status" value="1"/>
</dbReference>
<dbReference type="EMBL" id="VXLC01000006">
    <property type="protein sequence ID" value="KAA8887718.1"/>
    <property type="molecule type" value="Genomic_DNA"/>
</dbReference>